<sequence length="100" mass="10484">MLTVHATLLPNGQVQLPPGLAKARPVPVLVTILEPVNDAAQTPEPGHVALGASPEAVSARGSIANLMALLASPPFQALPKADPQELEARIQALRNDWNDD</sequence>
<dbReference type="RefSeq" id="WP_251971796.1">
    <property type="nucleotide sequence ID" value="NZ_AP025730.1"/>
</dbReference>
<keyword evidence="2" id="KW-1185">Reference proteome</keyword>
<evidence type="ECO:0000313" key="1">
    <source>
        <dbReference type="EMBL" id="BDI03513.1"/>
    </source>
</evidence>
<gene>
    <name evidence="1" type="ORF">CATMQ487_04830</name>
</gene>
<evidence type="ECO:0008006" key="3">
    <source>
        <dbReference type="Google" id="ProtNLM"/>
    </source>
</evidence>
<accession>A0ABM7YGY0</accession>
<organism evidence="1 2">
    <name type="scientific">Sphaerotilus microaerophilus</name>
    <dbReference type="NCBI Taxonomy" id="2914710"/>
    <lineage>
        <taxon>Bacteria</taxon>
        <taxon>Pseudomonadati</taxon>
        <taxon>Pseudomonadota</taxon>
        <taxon>Betaproteobacteria</taxon>
        <taxon>Burkholderiales</taxon>
        <taxon>Sphaerotilaceae</taxon>
        <taxon>Sphaerotilus</taxon>
    </lineage>
</organism>
<proteinExistence type="predicted"/>
<name>A0ABM7YGY0_9BURK</name>
<reference evidence="1" key="1">
    <citation type="submission" date="2022-04" db="EMBL/GenBank/DDBJ databases">
        <title>Whole genome sequence of Sphaerotilus sp. FB-5.</title>
        <authorList>
            <person name="Takeda M."/>
            <person name="Narihara S."/>
            <person name="Akimoto M."/>
            <person name="Akimoto R."/>
            <person name="Nishiyashiki S."/>
            <person name="Murakami T."/>
        </authorList>
    </citation>
    <scope>NUCLEOTIDE SEQUENCE</scope>
    <source>
        <strain evidence="1">FB-5</strain>
    </source>
</reference>
<evidence type="ECO:0000313" key="2">
    <source>
        <dbReference type="Proteomes" id="UP001057498"/>
    </source>
</evidence>
<dbReference type="Proteomes" id="UP001057498">
    <property type="component" value="Chromosome"/>
</dbReference>
<dbReference type="EMBL" id="AP025730">
    <property type="protein sequence ID" value="BDI03513.1"/>
    <property type="molecule type" value="Genomic_DNA"/>
</dbReference>
<protein>
    <recommendedName>
        <fullName evidence="3">SpoVT-AbrB domain-containing protein</fullName>
    </recommendedName>
</protein>